<dbReference type="RefSeq" id="WP_191197439.1">
    <property type="nucleotide sequence ID" value="NZ_BAAAPA010000002.1"/>
</dbReference>
<dbReference type="EMBL" id="JACXYY010000001">
    <property type="protein sequence ID" value="MBD3913064.1"/>
    <property type="molecule type" value="Genomic_DNA"/>
</dbReference>
<sequence>MELLSPAAVITLLAIVAVAVLASLVLIAATVPAALRETRRDRQARHESIPAYYGRLHFA</sequence>
<feature type="transmembrane region" description="Helical" evidence="1">
    <location>
        <begin position="6"/>
        <end position="35"/>
    </location>
</feature>
<evidence type="ECO:0000313" key="2">
    <source>
        <dbReference type="EMBL" id="MBD3913064.1"/>
    </source>
</evidence>
<accession>A0ABR8MF16</accession>
<dbReference type="Proteomes" id="UP000649289">
    <property type="component" value="Unassembled WGS sequence"/>
</dbReference>
<proteinExistence type="predicted"/>
<keyword evidence="1" id="KW-0472">Membrane</keyword>
<evidence type="ECO:0008006" key="4">
    <source>
        <dbReference type="Google" id="ProtNLM"/>
    </source>
</evidence>
<gene>
    <name evidence="2" type="ORF">IEZ25_00425</name>
</gene>
<keyword evidence="1" id="KW-0812">Transmembrane</keyword>
<comment type="caution">
    <text evidence="2">The sequence shown here is derived from an EMBL/GenBank/DDBJ whole genome shotgun (WGS) entry which is preliminary data.</text>
</comment>
<keyword evidence="3" id="KW-1185">Reference proteome</keyword>
<protein>
    <recommendedName>
        <fullName evidence="4">Type II secretion system protein</fullName>
    </recommendedName>
</protein>
<name>A0ABR8MF16_9ACTN</name>
<keyword evidence="1" id="KW-1133">Transmembrane helix</keyword>
<evidence type="ECO:0000256" key="1">
    <source>
        <dbReference type="SAM" id="Phobius"/>
    </source>
</evidence>
<reference evidence="2 3" key="1">
    <citation type="submission" date="2020-09" db="EMBL/GenBank/DDBJ databases">
        <title>novel species in genus Nocardioides.</title>
        <authorList>
            <person name="Zhang G."/>
        </authorList>
    </citation>
    <scope>NUCLEOTIDE SEQUENCE [LARGE SCALE GENOMIC DNA]</scope>
    <source>
        <strain evidence="2 3">19197</strain>
    </source>
</reference>
<organism evidence="2 3">
    <name type="scientific">Nocardioides hwasunensis</name>
    <dbReference type="NCBI Taxonomy" id="397258"/>
    <lineage>
        <taxon>Bacteria</taxon>
        <taxon>Bacillati</taxon>
        <taxon>Actinomycetota</taxon>
        <taxon>Actinomycetes</taxon>
        <taxon>Propionibacteriales</taxon>
        <taxon>Nocardioidaceae</taxon>
        <taxon>Nocardioides</taxon>
    </lineage>
</organism>
<evidence type="ECO:0000313" key="3">
    <source>
        <dbReference type="Proteomes" id="UP000649289"/>
    </source>
</evidence>